<dbReference type="Proteomes" id="UP000309667">
    <property type="component" value="Unassembled WGS sequence"/>
</dbReference>
<organism evidence="3 4">
    <name type="scientific">Rhizobium rhizophilum</name>
    <dbReference type="NCBI Taxonomy" id="1850373"/>
    <lineage>
        <taxon>Bacteria</taxon>
        <taxon>Pseudomonadati</taxon>
        <taxon>Pseudomonadota</taxon>
        <taxon>Alphaproteobacteria</taxon>
        <taxon>Hyphomicrobiales</taxon>
        <taxon>Rhizobiaceae</taxon>
        <taxon>Rhizobium/Agrobacterium group</taxon>
        <taxon>Rhizobium</taxon>
    </lineage>
</organism>
<dbReference type="InterPro" id="IPR018744">
    <property type="entry name" value="DUF2293"/>
</dbReference>
<comment type="caution">
    <text evidence="3">The sequence shown here is derived from an EMBL/GenBank/DDBJ whole genome shotgun (WGS) entry which is preliminary data.</text>
</comment>
<dbReference type="EMBL" id="STGT01000001">
    <property type="protein sequence ID" value="THV16716.1"/>
    <property type="molecule type" value="Genomic_DNA"/>
</dbReference>
<dbReference type="RefSeq" id="WP_136556340.1">
    <property type="nucleotide sequence ID" value="NZ_STGT01000001.1"/>
</dbReference>
<evidence type="ECO:0000313" key="3">
    <source>
        <dbReference type="EMBL" id="THV16716.1"/>
    </source>
</evidence>
<accession>A0ABY2QZK6</accession>
<keyword evidence="4" id="KW-1185">Reference proteome</keyword>
<evidence type="ECO:0000256" key="1">
    <source>
        <dbReference type="SAM" id="MobiDB-lite"/>
    </source>
</evidence>
<gene>
    <name evidence="3" type="ORF">E9677_01550</name>
</gene>
<feature type="domain" description="DUF2293" evidence="2">
    <location>
        <begin position="13"/>
        <end position="90"/>
    </location>
</feature>
<dbReference type="Pfam" id="PF10056">
    <property type="entry name" value="DUF2293"/>
    <property type="match status" value="1"/>
</dbReference>
<evidence type="ECO:0000313" key="4">
    <source>
        <dbReference type="Proteomes" id="UP000309667"/>
    </source>
</evidence>
<feature type="region of interest" description="Disordered" evidence="1">
    <location>
        <begin position="92"/>
        <end position="111"/>
    </location>
</feature>
<reference evidence="3 4" key="1">
    <citation type="submission" date="2019-04" db="EMBL/GenBank/DDBJ databases">
        <title>Genome sequence of strain 7209-2.</title>
        <authorList>
            <person name="Gao J."/>
            <person name="Sun J."/>
        </authorList>
    </citation>
    <scope>NUCLEOTIDE SEQUENCE [LARGE SCALE GENOMIC DNA]</scope>
    <source>
        <strain evidence="3 4">7209-2</strain>
    </source>
</reference>
<proteinExistence type="predicted"/>
<sequence length="111" mass="12782">MTRYRIDAVTKHIRKKHPGCPDFAVAWFAAEIASKNWTGATIGKAVGITMQTHLRHHHTDYDTLLLTGIDRVEARRRVQPRVNAIIDSWRRRKESFQEAQPVEGSVDDYGR</sequence>
<name>A0ABY2QZK6_9HYPH</name>
<protein>
    <submittedName>
        <fullName evidence="3">DUF2293 domain-containing protein</fullName>
    </submittedName>
</protein>
<evidence type="ECO:0000259" key="2">
    <source>
        <dbReference type="Pfam" id="PF10056"/>
    </source>
</evidence>